<dbReference type="OrthoDB" id="10056277at2759"/>
<evidence type="ECO:0000313" key="4">
    <source>
        <dbReference type="Proteomes" id="UP000054937"/>
    </source>
</evidence>
<proteinExistence type="predicted"/>
<feature type="region of interest" description="Disordered" evidence="2">
    <location>
        <begin position="1"/>
        <end position="20"/>
    </location>
</feature>
<accession>A0A0V0QBY4</accession>
<evidence type="ECO:0000256" key="2">
    <source>
        <dbReference type="SAM" id="MobiDB-lite"/>
    </source>
</evidence>
<evidence type="ECO:0000313" key="3">
    <source>
        <dbReference type="EMBL" id="KRW99742.1"/>
    </source>
</evidence>
<feature type="compositionally biased region" description="Polar residues" evidence="2">
    <location>
        <begin position="948"/>
        <end position="959"/>
    </location>
</feature>
<sequence length="959" mass="113724">MQQIQQKQNEQRKQSTENLENEKKVDFFSEKQLYIEYLEKQAEKLEQIIFNQHEKEAQFEELSYKLKEYEEKFYNITELIKCLQQFADSQEQENNQLKRVMKLLFSQKNGKKLASEVFGGENVDEVDDQNIFDCIEKIEENQFHIIEQIKGLYGQVKEMENQQENLKQNFYTKEEVQNLIATLHDTSPQLTTRSMRSMRSLKSEKNQQIENERQSRIRKSSATLGHSYKKTRNSQNSLNENKKMSVIINQKSKIQGKKNKNISSKSKKSNLKGSQAKIKEDKQSICLNNSFLNVDKQSNSPNQNYNKENINQNREKEKQLKCKKNKNNINNQIKKTQIASQNKPNSIKHFTNNDSMNSELETDKKKYDIIPNKENTLCLNPVKSSKNQIQLSFSIADNGFNTSIWYEEVDLLALEKQYGIEYIHDIYFHILIFEAIKIIPYLRPVYIDYGIYEKYVNQEFEDYLQSLIQSLIIQKNQDELSGQKIIYNLQRIPEKSYQEIQKLPIQLVTQISGTGENQKYYKKNNLNRILCFQDNSKESCIQDVLLNHNDIQYSTVCTSYSYKGDVQKQQDILKKSLQLISPQKNYTQLVIEDFYQSPIFKSCIQNKENLKEKSSSFELLNTQKIFNSFPVILQDNYRYINLIKPQYIDNEYFMQYELKITKYIQKSLINNVQTMSVLSLIQEPFVFNLLNLNPLPSIKLVTNCQNLVQNIDFENYNDNGQIYKCQKCLNCCYQWLNFIAYLPIELVYNEYQKQNLLDQEQNLDKFAQILGLQEELSEEQQNQWIQEQDKENINWEDQNQQQKLRLKNINEDKQKNKLLKYGRIVFEIAKIKGMKGKAIDLFEQYFQNEEIDLEKEFSQIFEINRIQHNIPQEISFPIIKYLQEFSLNFNTVENILGLNFQQAQQGNERFFQNKLVEKAIEINAEKSIQMKYDPENNQIRENSDEYIATSSQYSNEGKR</sequence>
<feature type="coiled-coil region" evidence="1">
    <location>
        <begin position="785"/>
        <end position="812"/>
    </location>
</feature>
<dbReference type="InParanoid" id="A0A0V0QBY4"/>
<feature type="region of interest" description="Disordered" evidence="2">
    <location>
        <begin position="190"/>
        <end position="278"/>
    </location>
</feature>
<feature type="compositionally biased region" description="Basic and acidic residues" evidence="2">
    <location>
        <begin position="9"/>
        <end position="20"/>
    </location>
</feature>
<gene>
    <name evidence="3" type="ORF">PPERSA_07819</name>
</gene>
<dbReference type="EMBL" id="LDAU01000204">
    <property type="protein sequence ID" value="KRW99742.1"/>
    <property type="molecule type" value="Genomic_DNA"/>
</dbReference>
<protein>
    <submittedName>
        <fullName evidence="3">Uncharacterized protein</fullName>
    </submittedName>
</protein>
<dbReference type="AlphaFoldDB" id="A0A0V0QBY4"/>
<organism evidence="3 4">
    <name type="scientific">Pseudocohnilembus persalinus</name>
    <name type="common">Ciliate</name>
    <dbReference type="NCBI Taxonomy" id="266149"/>
    <lineage>
        <taxon>Eukaryota</taxon>
        <taxon>Sar</taxon>
        <taxon>Alveolata</taxon>
        <taxon>Ciliophora</taxon>
        <taxon>Intramacronucleata</taxon>
        <taxon>Oligohymenophorea</taxon>
        <taxon>Scuticociliatia</taxon>
        <taxon>Philasterida</taxon>
        <taxon>Pseudocohnilembidae</taxon>
        <taxon>Pseudocohnilembus</taxon>
    </lineage>
</organism>
<feature type="compositionally biased region" description="Basic residues" evidence="2">
    <location>
        <begin position="254"/>
        <end position="270"/>
    </location>
</feature>
<feature type="region of interest" description="Disordered" evidence="2">
    <location>
        <begin position="293"/>
        <end position="317"/>
    </location>
</feature>
<feature type="compositionally biased region" description="Low complexity" evidence="2">
    <location>
        <begin position="302"/>
        <end position="312"/>
    </location>
</feature>
<feature type="compositionally biased region" description="Basic and acidic residues" evidence="2">
    <location>
        <begin position="201"/>
        <end position="215"/>
    </location>
</feature>
<dbReference type="Proteomes" id="UP000054937">
    <property type="component" value="Unassembled WGS sequence"/>
</dbReference>
<feature type="coiled-coil region" evidence="1">
    <location>
        <begin position="52"/>
        <end position="107"/>
    </location>
</feature>
<keyword evidence="4" id="KW-1185">Reference proteome</keyword>
<name>A0A0V0QBY4_PSEPJ</name>
<feature type="region of interest" description="Disordered" evidence="2">
    <location>
        <begin position="939"/>
        <end position="959"/>
    </location>
</feature>
<comment type="caution">
    <text evidence="3">The sequence shown here is derived from an EMBL/GenBank/DDBJ whole genome shotgun (WGS) entry which is preliminary data.</text>
</comment>
<evidence type="ECO:0000256" key="1">
    <source>
        <dbReference type="SAM" id="Coils"/>
    </source>
</evidence>
<keyword evidence="1" id="KW-0175">Coiled coil</keyword>
<reference evidence="3 4" key="1">
    <citation type="journal article" date="2015" name="Sci. Rep.">
        <title>Genome of the facultative scuticociliatosis pathogen Pseudocohnilembus persalinus provides insight into its virulence through horizontal gene transfer.</title>
        <authorList>
            <person name="Xiong J."/>
            <person name="Wang G."/>
            <person name="Cheng J."/>
            <person name="Tian M."/>
            <person name="Pan X."/>
            <person name="Warren A."/>
            <person name="Jiang C."/>
            <person name="Yuan D."/>
            <person name="Miao W."/>
        </authorList>
    </citation>
    <scope>NUCLEOTIDE SEQUENCE [LARGE SCALE GENOMIC DNA]</scope>
    <source>
        <strain evidence="3">36N120E</strain>
    </source>
</reference>